<proteinExistence type="predicted"/>
<organism evidence="1 2">
    <name type="scientific">Rufibacter sediminis</name>
    <dbReference type="NCBI Taxonomy" id="2762756"/>
    <lineage>
        <taxon>Bacteria</taxon>
        <taxon>Pseudomonadati</taxon>
        <taxon>Bacteroidota</taxon>
        <taxon>Cytophagia</taxon>
        <taxon>Cytophagales</taxon>
        <taxon>Hymenobacteraceae</taxon>
        <taxon>Rufibacter</taxon>
    </lineage>
</organism>
<comment type="caution">
    <text evidence="1">The sequence shown here is derived from an EMBL/GenBank/DDBJ whole genome shotgun (WGS) entry which is preliminary data.</text>
</comment>
<evidence type="ECO:0000313" key="1">
    <source>
        <dbReference type="EMBL" id="MBC3541054.1"/>
    </source>
</evidence>
<reference evidence="1 2" key="1">
    <citation type="journal article" date="2019" name="Int. J. Syst. Evol. Microbiol.">
        <title>Rufibacter sediminis sp. nov., isolated from freshwater lake sediment.</title>
        <authorList>
            <person name="Qu J.H."/>
            <person name="Zhang L.J."/>
            <person name="Fu Y.H."/>
            <person name="Li H.F."/>
        </authorList>
    </citation>
    <scope>NUCLEOTIDE SEQUENCE [LARGE SCALE GENOMIC DNA]</scope>
    <source>
        <strain evidence="1 2">H-1</strain>
    </source>
</reference>
<dbReference type="Proteomes" id="UP000659698">
    <property type="component" value="Unassembled WGS sequence"/>
</dbReference>
<evidence type="ECO:0000313" key="2">
    <source>
        <dbReference type="Proteomes" id="UP000659698"/>
    </source>
</evidence>
<dbReference type="EMBL" id="JACOAF010000035">
    <property type="protein sequence ID" value="MBC3541054.1"/>
    <property type="molecule type" value="Genomic_DNA"/>
</dbReference>
<sequence length="53" mass="5971">MKAIFLKKGLDDLAWCTEPLNEAKLAPTVSETAFSAAFLKWRQKMLAAFFSFS</sequence>
<accession>A0ABR6VV40</accession>
<dbReference type="RefSeq" id="WP_186639539.1">
    <property type="nucleotide sequence ID" value="NZ_JACOAF010000035.1"/>
</dbReference>
<protein>
    <submittedName>
        <fullName evidence="1">Uncharacterized protein</fullName>
    </submittedName>
</protein>
<name>A0ABR6VV40_9BACT</name>
<gene>
    <name evidence="1" type="ORF">H7U12_15270</name>
</gene>
<keyword evidence="2" id="KW-1185">Reference proteome</keyword>